<evidence type="ECO:0000256" key="1">
    <source>
        <dbReference type="NCBIfam" id="TIGR01796"/>
    </source>
</evidence>
<evidence type="ECO:0000313" key="3">
    <source>
        <dbReference type="EMBL" id="GAA2133822.1"/>
    </source>
</evidence>
<protein>
    <recommendedName>
        <fullName evidence="1 2">chorismate mutase</fullName>
        <ecNumber evidence="1 2">5.4.99.5</ecNumber>
    </recommendedName>
</protein>
<dbReference type="RefSeq" id="WP_344461189.1">
    <property type="nucleotide sequence ID" value="NZ_BAAANT010000004.1"/>
</dbReference>
<comment type="caution">
    <text evidence="3">The sequence shown here is derived from an EMBL/GenBank/DDBJ whole genome shotgun (WGS) entry which is preliminary data.</text>
</comment>
<dbReference type="EC" id="5.4.99.5" evidence="1 2"/>
<dbReference type="PANTHER" id="PTHR21164:SF0">
    <property type="entry name" value="CHORISMATE MUTASE AROH"/>
    <property type="match status" value="1"/>
</dbReference>
<dbReference type="InterPro" id="IPR008243">
    <property type="entry name" value="Chorismate_mutase_AroH"/>
</dbReference>
<dbReference type="SUPFAM" id="SSF55298">
    <property type="entry name" value="YjgF-like"/>
    <property type="match status" value="1"/>
</dbReference>
<gene>
    <name evidence="3" type="primary">aroH</name>
    <name evidence="3" type="ORF">GCM10009760_10380</name>
</gene>
<accession>A0ABP5KKI2</accession>
<proteinExistence type="predicted"/>
<comment type="catalytic activity">
    <reaction evidence="2">
        <text>chorismate = prephenate</text>
        <dbReference type="Rhea" id="RHEA:13897"/>
        <dbReference type="ChEBI" id="CHEBI:29748"/>
        <dbReference type="ChEBI" id="CHEBI:29934"/>
        <dbReference type="EC" id="5.4.99.5"/>
    </reaction>
</comment>
<name>A0ABP5KKI2_9ACTN</name>
<dbReference type="Gene3D" id="3.30.1330.40">
    <property type="entry name" value="RutC-like"/>
    <property type="match status" value="1"/>
</dbReference>
<keyword evidence="4" id="KW-1185">Reference proteome</keyword>
<reference evidence="4" key="1">
    <citation type="journal article" date="2019" name="Int. J. Syst. Evol. Microbiol.">
        <title>The Global Catalogue of Microorganisms (GCM) 10K type strain sequencing project: providing services to taxonomists for standard genome sequencing and annotation.</title>
        <authorList>
            <consortium name="The Broad Institute Genomics Platform"/>
            <consortium name="The Broad Institute Genome Sequencing Center for Infectious Disease"/>
            <person name="Wu L."/>
            <person name="Ma J."/>
        </authorList>
    </citation>
    <scope>NUCLEOTIDE SEQUENCE [LARGE SCALE GENOMIC DNA]</scope>
    <source>
        <strain evidence="4">JCM 14560</strain>
    </source>
</reference>
<dbReference type="EMBL" id="BAAANT010000004">
    <property type="protein sequence ID" value="GAA2133822.1"/>
    <property type="molecule type" value="Genomic_DNA"/>
</dbReference>
<keyword evidence="2" id="KW-0413">Isomerase</keyword>
<sequence>MTVRAVRGATQLEHDERGPMLESVKRLFKEMLDANGIVEEDLISIFFTATTDLRCEFPAVAARELGLSDVPLMCAQELEIAGSLPRVVRILVHAESARTKCEIRHVYHGGAAALRTDLAPVSGGTP</sequence>
<dbReference type="Proteomes" id="UP001422759">
    <property type="component" value="Unassembled WGS sequence"/>
</dbReference>
<dbReference type="Pfam" id="PF07736">
    <property type="entry name" value="CM_1"/>
    <property type="match status" value="1"/>
</dbReference>
<keyword evidence="2" id="KW-0028">Amino-acid biosynthesis</keyword>
<dbReference type="PROSITE" id="PS51167">
    <property type="entry name" value="CHORISMATE_MUT_1"/>
    <property type="match status" value="1"/>
</dbReference>
<dbReference type="InterPro" id="IPR035959">
    <property type="entry name" value="RutC-like_sf"/>
</dbReference>
<keyword evidence="2" id="KW-0057">Aromatic amino acid biosynthesis</keyword>
<evidence type="ECO:0000313" key="4">
    <source>
        <dbReference type="Proteomes" id="UP001422759"/>
    </source>
</evidence>
<organism evidence="3 4">
    <name type="scientific">Kitasatospora kazusensis</name>
    <dbReference type="NCBI Taxonomy" id="407974"/>
    <lineage>
        <taxon>Bacteria</taxon>
        <taxon>Bacillati</taxon>
        <taxon>Actinomycetota</taxon>
        <taxon>Actinomycetes</taxon>
        <taxon>Kitasatosporales</taxon>
        <taxon>Streptomycetaceae</taxon>
        <taxon>Kitasatospora</taxon>
    </lineage>
</organism>
<dbReference type="PANTHER" id="PTHR21164">
    <property type="entry name" value="CHORISMATE MUTASE"/>
    <property type="match status" value="1"/>
</dbReference>
<dbReference type="PIRSF" id="PIRSF005965">
    <property type="entry name" value="Chor_mut_AroH"/>
    <property type="match status" value="1"/>
</dbReference>
<evidence type="ECO:0000256" key="2">
    <source>
        <dbReference type="PROSITE-ProRule" id="PRU00514"/>
    </source>
</evidence>
<dbReference type="CDD" id="cd02185">
    <property type="entry name" value="AroH"/>
    <property type="match status" value="1"/>
</dbReference>
<dbReference type="NCBIfam" id="TIGR01796">
    <property type="entry name" value="CM_mono_aroH"/>
    <property type="match status" value="1"/>
</dbReference>